<dbReference type="GO" id="GO:0000150">
    <property type="term" value="F:DNA strand exchange activity"/>
    <property type="evidence" value="ECO:0007669"/>
    <property type="project" value="InterPro"/>
</dbReference>
<dbReference type="InterPro" id="IPR006119">
    <property type="entry name" value="Resolv_N"/>
</dbReference>
<dbReference type="SUPFAM" id="SSF53041">
    <property type="entry name" value="Resolvase-like"/>
    <property type="match status" value="1"/>
</dbReference>
<dbReference type="Gene3D" id="3.90.1750.20">
    <property type="entry name" value="Putative Large Serine Recombinase, Chain B, Domain 2"/>
    <property type="match status" value="1"/>
</dbReference>
<name>A0AAW5KJU2_9FIRM</name>
<evidence type="ECO:0000256" key="1">
    <source>
        <dbReference type="SAM" id="MobiDB-lite"/>
    </source>
</evidence>
<accession>A0AAW5KJU2</accession>
<dbReference type="GO" id="GO:0003677">
    <property type="term" value="F:DNA binding"/>
    <property type="evidence" value="ECO:0007669"/>
    <property type="project" value="InterPro"/>
</dbReference>
<feature type="region of interest" description="Disordered" evidence="1">
    <location>
        <begin position="548"/>
        <end position="590"/>
    </location>
</feature>
<dbReference type="Gene3D" id="3.40.50.1390">
    <property type="entry name" value="Resolvase, N-terminal catalytic domain"/>
    <property type="match status" value="1"/>
</dbReference>
<dbReference type="Pfam" id="PF00239">
    <property type="entry name" value="Resolvase"/>
    <property type="match status" value="1"/>
</dbReference>
<comment type="caution">
    <text evidence="4">The sequence shown here is derived from an EMBL/GenBank/DDBJ whole genome shotgun (WGS) entry which is preliminary data.</text>
</comment>
<dbReference type="CDD" id="cd00338">
    <property type="entry name" value="Ser_Recombinase"/>
    <property type="match status" value="1"/>
</dbReference>
<dbReference type="PROSITE" id="PS51736">
    <property type="entry name" value="RECOMBINASES_3"/>
    <property type="match status" value="1"/>
</dbReference>
<dbReference type="EMBL" id="JANGCN010000010">
    <property type="protein sequence ID" value="MCQ5152885.1"/>
    <property type="molecule type" value="Genomic_DNA"/>
</dbReference>
<feature type="compositionally biased region" description="Basic and acidic residues" evidence="1">
    <location>
        <begin position="566"/>
        <end position="578"/>
    </location>
</feature>
<organism evidence="4 5">
    <name type="scientific">Ruminococcus bicirculans</name>
    <name type="common">ex Wegman et al. 2014</name>
    <dbReference type="NCBI Taxonomy" id="1160721"/>
    <lineage>
        <taxon>Bacteria</taxon>
        <taxon>Bacillati</taxon>
        <taxon>Bacillota</taxon>
        <taxon>Clostridia</taxon>
        <taxon>Eubacteriales</taxon>
        <taxon>Oscillospiraceae</taxon>
        <taxon>Ruminococcus</taxon>
    </lineage>
</organism>
<dbReference type="Proteomes" id="UP001206236">
    <property type="component" value="Unassembled WGS sequence"/>
</dbReference>
<feature type="domain" description="Resolvase/invertase-type recombinase catalytic" evidence="2">
    <location>
        <begin position="19"/>
        <end position="167"/>
    </location>
</feature>
<dbReference type="Pfam" id="PF07508">
    <property type="entry name" value="Recombinase"/>
    <property type="match status" value="1"/>
</dbReference>
<dbReference type="InterPro" id="IPR038109">
    <property type="entry name" value="DNA_bind_recomb_sf"/>
</dbReference>
<dbReference type="PROSITE" id="PS51737">
    <property type="entry name" value="RECOMBINASE_DNA_BIND"/>
    <property type="match status" value="1"/>
</dbReference>
<proteinExistence type="predicted"/>
<gene>
    <name evidence="4" type="ORF">NE632_06135</name>
</gene>
<dbReference type="InterPro" id="IPR036162">
    <property type="entry name" value="Resolvase-like_N_sf"/>
</dbReference>
<dbReference type="Pfam" id="PF13408">
    <property type="entry name" value="Zn_ribbon_recom"/>
    <property type="match status" value="2"/>
</dbReference>
<feature type="domain" description="Recombinase" evidence="3">
    <location>
        <begin position="175"/>
        <end position="299"/>
    </location>
</feature>
<dbReference type="PANTHER" id="PTHR30461:SF23">
    <property type="entry name" value="DNA RECOMBINASE-RELATED"/>
    <property type="match status" value="1"/>
</dbReference>
<reference evidence="4" key="1">
    <citation type="submission" date="2022-06" db="EMBL/GenBank/DDBJ databases">
        <title>Isolation of gut microbiota from human fecal samples.</title>
        <authorList>
            <person name="Pamer E.G."/>
            <person name="Barat B."/>
            <person name="Waligurski E."/>
            <person name="Medina S."/>
            <person name="Paddock L."/>
            <person name="Mostad J."/>
        </authorList>
    </citation>
    <scope>NUCLEOTIDE SEQUENCE</scope>
    <source>
        <strain evidence="4">DFI.5.57</strain>
    </source>
</reference>
<evidence type="ECO:0000313" key="5">
    <source>
        <dbReference type="Proteomes" id="UP001206236"/>
    </source>
</evidence>
<sequence length="590" mass="68569">MKTVEKIERKLPVLKTRKRVAAYARVSMESERMQHSLSAQVSYYSALIQKNPEWEYAGVFADYGISGTGTKKRDEFNHMLAECEAGNIDIILTKSIQRFARNTVDLLNTVRHLKELGIEVRFEKEKINSLSGDGELMLSILASFAQEESRSISENVKWGTIKRFKQGIPNGKFSIFGYEWQDDKLVIVPEEAEIIRWMYAEYMKGASRIEIGRALMDRGIYTRQGKPWVDSNVKVILTNITYTGNMLFQKEYCEDPITKHRRKNYGEMPQYFVEDTHEAIIPMDEWQAVQAEFKRRRDLGPFGNKSLKLSAFSTKITCGCCRKHYRHSGKRNTAGEVYYIWICQTKSQKGVSACPSKNIPEKMLQNTAAEVLGLDEFDEDVFSQQIEEVIVIGDDTLTFRFYDGHEVTTKWQSTAKTDWWTDERRKLWGERHKRKDTNPNRNAFYEFTGFIKCGGCGANYRCQSGKRKDGTPTRSWYCTGPRSECRNPAIRDETMKRLVTEILGLDEFDEAAMDAQIESATILDHMVTFHFRDGHIESRDFLDKRHGTPWTEERREKAKKSMKAAWTDERREAMSERIKKIRSEKKWPNP</sequence>
<evidence type="ECO:0000259" key="2">
    <source>
        <dbReference type="PROSITE" id="PS51736"/>
    </source>
</evidence>
<protein>
    <submittedName>
        <fullName evidence="4">Recombinase family protein</fullName>
    </submittedName>
</protein>
<dbReference type="PANTHER" id="PTHR30461">
    <property type="entry name" value="DNA-INVERTASE FROM LAMBDOID PROPHAGE"/>
    <property type="match status" value="1"/>
</dbReference>
<dbReference type="AlphaFoldDB" id="A0AAW5KJU2"/>
<dbReference type="InterPro" id="IPR025827">
    <property type="entry name" value="Zn_ribbon_recom_dom"/>
</dbReference>
<evidence type="ECO:0000313" key="4">
    <source>
        <dbReference type="EMBL" id="MCQ5152885.1"/>
    </source>
</evidence>
<dbReference type="RefSeq" id="WP_256321884.1">
    <property type="nucleotide sequence ID" value="NZ_JANGCN010000010.1"/>
</dbReference>
<dbReference type="InterPro" id="IPR050639">
    <property type="entry name" value="SSR_resolvase"/>
</dbReference>
<evidence type="ECO:0000259" key="3">
    <source>
        <dbReference type="PROSITE" id="PS51737"/>
    </source>
</evidence>
<dbReference type="SMART" id="SM00857">
    <property type="entry name" value="Resolvase"/>
    <property type="match status" value="1"/>
</dbReference>
<dbReference type="InterPro" id="IPR011109">
    <property type="entry name" value="DNA_bind_recombinase_dom"/>
</dbReference>